<dbReference type="Pfam" id="PF04138">
    <property type="entry name" value="GtrA_DPMS_TM"/>
    <property type="match status" value="1"/>
</dbReference>
<feature type="transmembrane region" description="Helical" evidence="5">
    <location>
        <begin position="133"/>
        <end position="152"/>
    </location>
</feature>
<keyword evidence="4 5" id="KW-0472">Membrane</keyword>
<name>A0A4R2EJ24_9BACT</name>
<evidence type="ECO:0000256" key="5">
    <source>
        <dbReference type="SAM" id="Phobius"/>
    </source>
</evidence>
<reference evidence="7 8" key="1">
    <citation type="submission" date="2019-03" db="EMBL/GenBank/DDBJ databases">
        <title>Genomic Encyclopedia of Archaeal and Bacterial Type Strains, Phase II (KMG-II): from individual species to whole genera.</title>
        <authorList>
            <person name="Goeker M."/>
        </authorList>
    </citation>
    <scope>NUCLEOTIDE SEQUENCE [LARGE SCALE GENOMIC DNA]</scope>
    <source>
        <strain evidence="7 8">RL-C</strain>
    </source>
</reference>
<evidence type="ECO:0000259" key="6">
    <source>
        <dbReference type="Pfam" id="PF04138"/>
    </source>
</evidence>
<feature type="domain" description="GtrA/DPMS transmembrane" evidence="6">
    <location>
        <begin position="33"/>
        <end position="159"/>
    </location>
</feature>
<dbReference type="InterPro" id="IPR007267">
    <property type="entry name" value="GtrA_DPMS_TM"/>
</dbReference>
<organism evidence="7 8">
    <name type="scientific">Acetobacteroides hydrogenigenes</name>
    <dbReference type="NCBI Taxonomy" id="979970"/>
    <lineage>
        <taxon>Bacteria</taxon>
        <taxon>Pseudomonadati</taxon>
        <taxon>Bacteroidota</taxon>
        <taxon>Bacteroidia</taxon>
        <taxon>Bacteroidales</taxon>
        <taxon>Rikenellaceae</taxon>
        <taxon>Acetobacteroides</taxon>
    </lineage>
</organism>
<dbReference type="Proteomes" id="UP000294830">
    <property type="component" value="Unassembled WGS sequence"/>
</dbReference>
<dbReference type="GO" id="GO:0000271">
    <property type="term" value="P:polysaccharide biosynthetic process"/>
    <property type="evidence" value="ECO:0007669"/>
    <property type="project" value="InterPro"/>
</dbReference>
<keyword evidence="3 5" id="KW-1133">Transmembrane helix</keyword>
<evidence type="ECO:0000256" key="4">
    <source>
        <dbReference type="ARBA" id="ARBA00023136"/>
    </source>
</evidence>
<feature type="transmembrane region" description="Helical" evidence="5">
    <location>
        <begin position="106"/>
        <end position="127"/>
    </location>
</feature>
<evidence type="ECO:0000313" key="7">
    <source>
        <dbReference type="EMBL" id="TCN68491.1"/>
    </source>
</evidence>
<gene>
    <name evidence="7" type="ORF">CLV25_10673</name>
</gene>
<dbReference type="GO" id="GO:0016020">
    <property type="term" value="C:membrane"/>
    <property type="evidence" value="ECO:0007669"/>
    <property type="project" value="UniProtKB-SubCell"/>
</dbReference>
<keyword evidence="2 5" id="KW-0812">Transmembrane</keyword>
<evidence type="ECO:0000313" key="8">
    <source>
        <dbReference type="Proteomes" id="UP000294830"/>
    </source>
</evidence>
<sequence length="165" mass="19298">MGPAAKARSIILNIIDLFYPLFSRFMPRETFVYLVCGGGNTLLDIFLYFVFYNFVLDKQMVDLWFITISPHIAAFIMSFCITFPLGFLLAKYITFTQSDLRGHVQLFRYGVTVAMCIVFNYVFLKLFVEFFRWYPTISKIVTTVIVAVYSYLSQKHFTFKTVARE</sequence>
<comment type="subcellular location">
    <subcellularLocation>
        <location evidence="1">Membrane</location>
        <topology evidence="1">Multi-pass membrane protein</topology>
    </subcellularLocation>
</comment>
<dbReference type="OrthoDB" id="771485at2"/>
<dbReference type="EMBL" id="SLWB01000006">
    <property type="protein sequence ID" value="TCN68491.1"/>
    <property type="molecule type" value="Genomic_DNA"/>
</dbReference>
<accession>A0A4R2EJ24</accession>
<evidence type="ECO:0000256" key="3">
    <source>
        <dbReference type="ARBA" id="ARBA00022989"/>
    </source>
</evidence>
<evidence type="ECO:0000256" key="1">
    <source>
        <dbReference type="ARBA" id="ARBA00004141"/>
    </source>
</evidence>
<feature type="transmembrane region" description="Helical" evidence="5">
    <location>
        <begin position="72"/>
        <end position="94"/>
    </location>
</feature>
<protein>
    <submittedName>
        <fullName evidence="7">Putative flippase GtrA</fullName>
    </submittedName>
</protein>
<keyword evidence="8" id="KW-1185">Reference proteome</keyword>
<dbReference type="RefSeq" id="WP_131839073.1">
    <property type="nucleotide sequence ID" value="NZ_SLWB01000006.1"/>
</dbReference>
<dbReference type="AlphaFoldDB" id="A0A4R2EJ24"/>
<proteinExistence type="predicted"/>
<comment type="caution">
    <text evidence="7">The sequence shown here is derived from an EMBL/GenBank/DDBJ whole genome shotgun (WGS) entry which is preliminary data.</text>
</comment>
<feature type="transmembrane region" description="Helical" evidence="5">
    <location>
        <begin position="31"/>
        <end position="52"/>
    </location>
</feature>
<evidence type="ECO:0000256" key="2">
    <source>
        <dbReference type="ARBA" id="ARBA00022692"/>
    </source>
</evidence>